<dbReference type="EMBL" id="JACHIV010000001">
    <property type="protein sequence ID" value="MBB5067165.1"/>
    <property type="molecule type" value="Genomic_DNA"/>
</dbReference>
<proteinExistence type="predicted"/>
<dbReference type="InterPro" id="IPR031795">
    <property type="entry name" value="Zf-HC3"/>
</dbReference>
<comment type="caution">
    <text evidence="1">The sequence shown here is derived from an EMBL/GenBank/DDBJ whole genome shotgun (WGS) entry which is preliminary data.</text>
</comment>
<dbReference type="Pfam" id="PF16827">
    <property type="entry name" value="zf-HC3"/>
    <property type="match status" value="1"/>
</dbReference>
<dbReference type="Proteomes" id="UP000580474">
    <property type="component" value="Unassembled WGS sequence"/>
</dbReference>
<accession>A0A840NAL0</accession>
<evidence type="ECO:0000313" key="2">
    <source>
        <dbReference type="Proteomes" id="UP000580474"/>
    </source>
</evidence>
<sequence>MPYPFRWFPARGERHASVDSAPRLGFRAGTEVTALCGAEVSAAEGDEAWLWPTCPACSEGVRPIARRHNAVLPLPEVWPHGR</sequence>
<reference evidence="1 2" key="1">
    <citation type="submission" date="2020-08" db="EMBL/GenBank/DDBJ databases">
        <title>Sequencing the genomes of 1000 actinobacteria strains.</title>
        <authorList>
            <person name="Klenk H.-P."/>
        </authorList>
    </citation>
    <scope>NUCLEOTIDE SEQUENCE [LARGE SCALE GENOMIC DNA]</scope>
    <source>
        <strain evidence="1 2">DSM 45582</strain>
    </source>
</reference>
<evidence type="ECO:0000313" key="1">
    <source>
        <dbReference type="EMBL" id="MBB5067165.1"/>
    </source>
</evidence>
<name>A0A840NAL0_9PSEU</name>
<gene>
    <name evidence="1" type="ORF">BJ969_000253</name>
</gene>
<protein>
    <recommendedName>
        <fullName evidence="3">Zinc finger protein</fullName>
    </recommendedName>
</protein>
<dbReference type="AlphaFoldDB" id="A0A840NAL0"/>
<dbReference type="Gene3D" id="2.30.30.990">
    <property type="entry name" value="Malonyl-[acyl-carrier protein] O-methyltransferase, zinc-finger motif"/>
    <property type="match status" value="1"/>
</dbReference>
<evidence type="ECO:0008006" key="3">
    <source>
        <dbReference type="Google" id="ProtNLM"/>
    </source>
</evidence>
<keyword evidence="2" id="KW-1185">Reference proteome</keyword>
<organism evidence="1 2">
    <name type="scientific">Saccharopolyspora gloriosae</name>
    <dbReference type="NCBI Taxonomy" id="455344"/>
    <lineage>
        <taxon>Bacteria</taxon>
        <taxon>Bacillati</taxon>
        <taxon>Actinomycetota</taxon>
        <taxon>Actinomycetes</taxon>
        <taxon>Pseudonocardiales</taxon>
        <taxon>Pseudonocardiaceae</taxon>
        <taxon>Saccharopolyspora</taxon>
    </lineage>
</organism>